<keyword evidence="15" id="KW-1185">Reference proteome</keyword>
<dbReference type="Gene3D" id="3.40.50.300">
    <property type="entry name" value="P-loop containing nucleotide triphosphate hydrolases"/>
    <property type="match status" value="1"/>
</dbReference>
<dbReference type="Pfam" id="PF09848">
    <property type="entry name" value="SLFN-g3_helicase"/>
    <property type="match status" value="1"/>
</dbReference>
<dbReference type="AlphaFoldDB" id="A0A9P6WJZ3"/>
<dbReference type="InterPro" id="IPR027417">
    <property type="entry name" value="P-loop_NTPase"/>
</dbReference>
<keyword evidence="3" id="KW-0813">Transport</keyword>
<gene>
    <name evidence="14" type="primary">FET3_2</name>
    <name evidence="14" type="ORF">C6P40_001128</name>
</gene>
<feature type="compositionally biased region" description="Polar residues" evidence="8">
    <location>
        <begin position="1076"/>
        <end position="1093"/>
    </location>
</feature>
<sequence>MTISDNTRNKRTIKIESVEPRKYIKNGKTNIVGNDNNKEILQKHHFEEKDSIDKLSNVILSDEQMFLKDDIIKFVKDSIKEYKEGDKPQVYVIKGGAGTGKSVVLNNLFNEIQKLNREDRSKDNELKDTKNYLIVNHPEMIRLYHRIAKSFAYLNKNDIERPTSYINQFEKVNKINKKLNDLVIIDEAHLLATCKNAYKKYFGENHLIDIMKTCKVIIIVYDDKQTLRTDQFWSEDGEDGFSLDKLLNNKCKKIKTFELKQQFRMKINNDNDNDILDWIKRLCFENKINPIPKERLNCEFEFKIFNNCQEMYERIIEKNEKYGQCRILSTYDYPYRISGNKEWYVKGSGGFKLRWDKFTPGSQVPWSEREYTIKEVGSVYTIQGFDLNYVGVIIGPSIKIDFQNNSVAVDISKYEDKAGSVLKAGIDSKERAVSRIVMNSLYVLLTRGVRGLLALAETHYFTWNATYITENPDGLQDVDDVIACNGEYPWPNLNVTKGDRIIIELYNGLQTANTSIHFHGLFQERTNQMDGVPGLTQTEIAPGQTFIYNFSIPDQVGSYWYHSHSKGQYMDGMRGALIISDPDSNPYTDDYDEEILINISEWYHDNITTLTKSFFSVYNPTGAEPIPQNLLFNGFMNGTISVDTDKTYYVRLINIGGFVSQYFWIEDHKLTVVAVDGVFVEPYECDKIYITVAQRYDFLVTTMSNATRNYAMMQQFDTDMLDITPDDLVVNVTNNWQYSTDFDWPEAFLYPGDFLDDINLTPVEDYETYDHYDHQITLDVIMDNLNDGINYAFFNNISYVSPKIPALGTVLSAPNDTTALSSEIYGSNTHSFILQKDEIVEIVLNNQDTGTHPFHLHGHIFQVVERGPDYSDEAAPIGYNESAPFTPREHPLFRDTFYVRPQSYFVIRFKASNPGVWFFHCHIEWHLLQGLAMVLIEDPLGIRANETALSETWISAAEDVGGYIGNAANNSVDFFDLSGENVQVVNLPAGFTTRGVVAMVFSCISGVLGCVAIGIYGMADIPNIEEKVINDLTPEEQKMLAEMDLADDEDDDEAEEGNSSSARYSDEVNGKRYSDDVNTSSKRYSDDNSNTIQEYHELEESKK</sequence>
<keyword evidence="4" id="KW-0479">Metal-binding</keyword>
<feature type="region of interest" description="Disordered" evidence="8">
    <location>
        <begin position="1045"/>
        <end position="1103"/>
    </location>
</feature>
<dbReference type="SUPFAM" id="SSF49503">
    <property type="entry name" value="Cupredoxins"/>
    <property type="match status" value="3"/>
</dbReference>
<evidence type="ECO:0000256" key="9">
    <source>
        <dbReference type="SAM" id="Phobius"/>
    </source>
</evidence>
<feature type="domain" description="Plastocyanin-like" evidence="11">
    <location>
        <begin position="799"/>
        <end position="939"/>
    </location>
</feature>
<dbReference type="InterPro" id="IPR008972">
    <property type="entry name" value="Cupredoxin"/>
</dbReference>
<dbReference type="InterPro" id="IPR001117">
    <property type="entry name" value="Cu-oxidase_2nd"/>
</dbReference>
<feature type="transmembrane region" description="Helical" evidence="9">
    <location>
        <begin position="996"/>
        <end position="1019"/>
    </location>
</feature>
<evidence type="ECO:0000256" key="5">
    <source>
        <dbReference type="ARBA" id="ARBA00022729"/>
    </source>
</evidence>
<dbReference type="Pfam" id="PF07732">
    <property type="entry name" value="Cu-oxidase_3"/>
    <property type="match status" value="1"/>
</dbReference>
<feature type="domain" description="Schlafen group 3-like DNA/RNA helicase" evidence="13">
    <location>
        <begin position="89"/>
        <end position="453"/>
    </location>
</feature>
<evidence type="ECO:0000256" key="3">
    <source>
        <dbReference type="ARBA" id="ARBA00022496"/>
    </source>
</evidence>
<dbReference type="CDD" id="cd13851">
    <property type="entry name" value="CuRO_1_Fet3p"/>
    <property type="match status" value="1"/>
</dbReference>
<evidence type="ECO:0000256" key="8">
    <source>
        <dbReference type="SAM" id="MobiDB-lite"/>
    </source>
</evidence>
<dbReference type="SUPFAM" id="SSF52540">
    <property type="entry name" value="P-loop containing nucleoside triphosphate hydrolases"/>
    <property type="match status" value="1"/>
</dbReference>
<keyword evidence="3" id="KW-0410">Iron transport</keyword>
<dbReference type="GO" id="GO:0010106">
    <property type="term" value="P:cellular response to iron ion starvation"/>
    <property type="evidence" value="ECO:0007669"/>
    <property type="project" value="TreeGrafter"/>
</dbReference>
<comment type="similarity">
    <text evidence="2">Belongs to the multicopper oxidase family.</text>
</comment>
<dbReference type="GO" id="GO:0033215">
    <property type="term" value="P:reductive iron assimilation"/>
    <property type="evidence" value="ECO:0007669"/>
    <property type="project" value="TreeGrafter"/>
</dbReference>
<dbReference type="InterPro" id="IPR011706">
    <property type="entry name" value="Cu-oxidase_C"/>
</dbReference>
<name>A0A9P6WJZ3_9ASCO</name>
<dbReference type="Gene3D" id="2.60.40.420">
    <property type="entry name" value="Cupredoxins - blue copper proteins"/>
    <property type="match status" value="3"/>
</dbReference>
<keyword evidence="5" id="KW-0732">Signal</keyword>
<keyword evidence="9" id="KW-0812">Transmembrane</keyword>
<evidence type="ECO:0000256" key="1">
    <source>
        <dbReference type="ARBA" id="ARBA00001935"/>
    </source>
</evidence>
<dbReference type="GO" id="GO:0005507">
    <property type="term" value="F:copper ion binding"/>
    <property type="evidence" value="ECO:0007669"/>
    <property type="project" value="InterPro"/>
</dbReference>
<feature type="domain" description="Plastocyanin-like" evidence="12">
    <location>
        <begin position="478"/>
        <end position="583"/>
    </location>
</feature>
<dbReference type="Proteomes" id="UP000697127">
    <property type="component" value="Unassembled WGS sequence"/>
</dbReference>
<evidence type="ECO:0000259" key="12">
    <source>
        <dbReference type="Pfam" id="PF07732"/>
    </source>
</evidence>
<keyword evidence="3" id="KW-0408">Iron</keyword>
<feature type="compositionally biased region" description="Basic and acidic residues" evidence="8">
    <location>
        <begin position="1094"/>
        <end position="1103"/>
    </location>
</feature>
<dbReference type="Pfam" id="PF07731">
    <property type="entry name" value="Cu-oxidase_2"/>
    <property type="match status" value="1"/>
</dbReference>
<evidence type="ECO:0000313" key="14">
    <source>
        <dbReference type="EMBL" id="KAG0688332.1"/>
    </source>
</evidence>
<keyword evidence="9" id="KW-0472">Membrane</keyword>
<evidence type="ECO:0000259" key="11">
    <source>
        <dbReference type="Pfam" id="PF07731"/>
    </source>
</evidence>
<dbReference type="GO" id="GO:0004322">
    <property type="term" value="F:ferroxidase activity"/>
    <property type="evidence" value="ECO:0007669"/>
    <property type="project" value="TreeGrafter"/>
</dbReference>
<dbReference type="InterPro" id="IPR018647">
    <property type="entry name" value="SLFN_3-like_DNA/RNA_helicase"/>
</dbReference>
<dbReference type="EMBL" id="PUHW01000161">
    <property type="protein sequence ID" value="KAG0688332.1"/>
    <property type="molecule type" value="Genomic_DNA"/>
</dbReference>
<dbReference type="Pfam" id="PF00394">
    <property type="entry name" value="Cu-oxidase"/>
    <property type="match status" value="1"/>
</dbReference>
<dbReference type="CDD" id="cd13877">
    <property type="entry name" value="CuRO_2_Fet3p_like"/>
    <property type="match status" value="1"/>
</dbReference>
<dbReference type="InterPro" id="IPR045087">
    <property type="entry name" value="Cu-oxidase_fam"/>
</dbReference>
<comment type="cofactor">
    <cofactor evidence="1">
        <name>Cu cation</name>
        <dbReference type="ChEBI" id="CHEBI:23378"/>
    </cofactor>
</comment>
<evidence type="ECO:0000256" key="2">
    <source>
        <dbReference type="ARBA" id="ARBA00010609"/>
    </source>
</evidence>
<evidence type="ECO:0000256" key="7">
    <source>
        <dbReference type="ARBA" id="ARBA00023008"/>
    </source>
</evidence>
<evidence type="ECO:0000256" key="4">
    <source>
        <dbReference type="ARBA" id="ARBA00022723"/>
    </source>
</evidence>
<protein>
    <submittedName>
        <fullName evidence="14">Ferroxidase fet3</fullName>
    </submittedName>
</protein>
<feature type="compositionally biased region" description="Acidic residues" evidence="8">
    <location>
        <begin position="1045"/>
        <end position="1056"/>
    </location>
</feature>
<reference evidence="14" key="1">
    <citation type="submission" date="2020-11" db="EMBL/GenBank/DDBJ databases">
        <title>Kefir isolates.</title>
        <authorList>
            <person name="Marcisauskas S."/>
            <person name="Kim Y."/>
            <person name="Blasche S."/>
        </authorList>
    </citation>
    <scope>NUCLEOTIDE SEQUENCE</scope>
    <source>
        <strain evidence="14">Olga-1</strain>
    </source>
</reference>
<dbReference type="InterPro" id="IPR002355">
    <property type="entry name" value="Cu_oxidase_Cu_BS"/>
</dbReference>
<keyword evidence="7" id="KW-0186">Copper</keyword>
<comment type="caution">
    <text evidence="14">The sequence shown here is derived from an EMBL/GenBank/DDBJ whole genome shotgun (WGS) entry which is preliminary data.</text>
</comment>
<keyword evidence="6" id="KW-0560">Oxidoreductase</keyword>
<dbReference type="PANTHER" id="PTHR11709">
    <property type="entry name" value="MULTI-COPPER OXIDASE"/>
    <property type="match status" value="1"/>
</dbReference>
<feature type="compositionally biased region" description="Basic and acidic residues" evidence="8">
    <location>
        <begin position="1064"/>
        <end position="1075"/>
    </location>
</feature>
<proteinExistence type="inferred from homology"/>
<keyword evidence="3" id="KW-0406">Ion transport</keyword>
<dbReference type="PROSITE" id="PS00079">
    <property type="entry name" value="MULTICOPPER_OXIDASE1"/>
    <property type="match status" value="1"/>
</dbReference>
<dbReference type="InterPro" id="IPR011707">
    <property type="entry name" value="Cu-oxidase-like_N"/>
</dbReference>
<feature type="domain" description="Plastocyanin-like" evidence="10">
    <location>
        <begin position="594"/>
        <end position="717"/>
    </location>
</feature>
<dbReference type="GO" id="GO:0033573">
    <property type="term" value="C:high-affinity iron permease complex"/>
    <property type="evidence" value="ECO:0007669"/>
    <property type="project" value="TreeGrafter"/>
</dbReference>
<accession>A0A9P6WJZ3</accession>
<evidence type="ECO:0000256" key="6">
    <source>
        <dbReference type="ARBA" id="ARBA00023002"/>
    </source>
</evidence>
<dbReference type="CDD" id="cd13899">
    <property type="entry name" value="CuRO_3_Fet3p"/>
    <property type="match status" value="1"/>
</dbReference>
<dbReference type="PROSITE" id="PS00080">
    <property type="entry name" value="MULTICOPPER_OXIDASE2"/>
    <property type="match status" value="1"/>
</dbReference>
<dbReference type="InterPro" id="IPR044130">
    <property type="entry name" value="CuRO_2_Fet3-like"/>
</dbReference>
<evidence type="ECO:0000259" key="10">
    <source>
        <dbReference type="Pfam" id="PF00394"/>
    </source>
</evidence>
<evidence type="ECO:0000313" key="15">
    <source>
        <dbReference type="Proteomes" id="UP000697127"/>
    </source>
</evidence>
<keyword evidence="9" id="KW-1133">Transmembrane helix</keyword>
<dbReference type="PANTHER" id="PTHR11709:SF361">
    <property type="entry name" value="IRON TRANSPORT MULTICOPPER OXIDASE FET3"/>
    <property type="match status" value="1"/>
</dbReference>
<evidence type="ECO:0000259" key="13">
    <source>
        <dbReference type="Pfam" id="PF09848"/>
    </source>
</evidence>
<organism evidence="14 15">
    <name type="scientific">Pichia californica</name>
    <dbReference type="NCBI Taxonomy" id="460514"/>
    <lineage>
        <taxon>Eukaryota</taxon>
        <taxon>Fungi</taxon>
        <taxon>Dikarya</taxon>
        <taxon>Ascomycota</taxon>
        <taxon>Saccharomycotina</taxon>
        <taxon>Pichiomycetes</taxon>
        <taxon>Pichiales</taxon>
        <taxon>Pichiaceae</taxon>
        <taxon>Pichia</taxon>
    </lineage>
</organism>
<dbReference type="InterPro" id="IPR033138">
    <property type="entry name" value="Cu_oxidase_CS"/>
</dbReference>
<dbReference type="FunFam" id="2.60.40.420:FF:000024">
    <property type="entry name" value="FET5p Multicopper oxidase"/>
    <property type="match status" value="1"/>
</dbReference>